<evidence type="ECO:0000256" key="1">
    <source>
        <dbReference type="ARBA" id="ARBA00022729"/>
    </source>
</evidence>
<feature type="domain" description="Calx-beta" evidence="6">
    <location>
        <begin position="1919"/>
        <end position="2027"/>
    </location>
</feature>
<keyword evidence="1" id="KW-0732">Signal</keyword>
<dbReference type="EMBL" id="JBHTMK010000043">
    <property type="protein sequence ID" value="MFD1370192.1"/>
    <property type="molecule type" value="Genomic_DNA"/>
</dbReference>
<dbReference type="InterPro" id="IPR038081">
    <property type="entry name" value="CalX-like_sf"/>
</dbReference>
<feature type="domain" description="Calx-beta" evidence="6">
    <location>
        <begin position="2634"/>
        <end position="2740"/>
    </location>
</feature>
<dbReference type="InterPro" id="IPR003644">
    <property type="entry name" value="Calx_beta"/>
</dbReference>
<feature type="domain" description="Calx-beta" evidence="6">
    <location>
        <begin position="1440"/>
        <end position="1551"/>
    </location>
</feature>
<evidence type="ECO:0000256" key="3">
    <source>
        <dbReference type="ARBA" id="ARBA00022837"/>
    </source>
</evidence>
<dbReference type="PANTHER" id="PTHR11878">
    <property type="entry name" value="SODIUM/CALCIUM EXCHANGER"/>
    <property type="match status" value="1"/>
</dbReference>
<feature type="domain" description="Calx-beta" evidence="6">
    <location>
        <begin position="1085"/>
        <end position="1191"/>
    </location>
</feature>
<organism evidence="7 8">
    <name type="scientific">Actinoplanes sichuanensis</name>
    <dbReference type="NCBI Taxonomy" id="512349"/>
    <lineage>
        <taxon>Bacteria</taxon>
        <taxon>Bacillati</taxon>
        <taxon>Actinomycetota</taxon>
        <taxon>Actinomycetes</taxon>
        <taxon>Micromonosporales</taxon>
        <taxon>Micromonosporaceae</taxon>
        <taxon>Actinoplanes</taxon>
    </lineage>
</organism>
<gene>
    <name evidence="7" type="ORF">ACFQ5G_33065</name>
</gene>
<dbReference type="PANTHER" id="PTHR11878:SF65">
    <property type="entry name" value="NA_CA-EXCHANGE PROTEIN, ISOFORM G"/>
    <property type="match status" value="1"/>
</dbReference>
<feature type="domain" description="Calx-beta" evidence="6">
    <location>
        <begin position="385"/>
        <end position="481"/>
    </location>
</feature>
<evidence type="ECO:0000256" key="4">
    <source>
        <dbReference type="ARBA" id="ARBA00023065"/>
    </source>
</evidence>
<feature type="domain" description="Calx-beta" evidence="6">
    <location>
        <begin position="161"/>
        <end position="260"/>
    </location>
</feature>
<feature type="domain" description="Calx-beta" evidence="6">
    <location>
        <begin position="723"/>
        <end position="831"/>
    </location>
</feature>
<feature type="domain" description="Calx-beta" evidence="6">
    <location>
        <begin position="273"/>
        <end position="371"/>
    </location>
</feature>
<keyword evidence="3" id="KW-0106">Calcium</keyword>
<keyword evidence="4" id="KW-0813">Transport</keyword>
<reference evidence="8" key="1">
    <citation type="journal article" date="2019" name="Int. J. Syst. Evol. Microbiol.">
        <title>The Global Catalogue of Microorganisms (GCM) 10K type strain sequencing project: providing services to taxonomists for standard genome sequencing and annotation.</title>
        <authorList>
            <consortium name="The Broad Institute Genomics Platform"/>
            <consortium name="The Broad Institute Genome Sequencing Center for Infectious Disease"/>
            <person name="Wu L."/>
            <person name="Ma J."/>
        </authorList>
    </citation>
    <scope>NUCLEOTIDE SEQUENCE [LARGE SCALE GENOMIC DNA]</scope>
    <source>
        <strain evidence="8">CCM 7526</strain>
    </source>
</reference>
<feature type="domain" description="Calx-beta" evidence="6">
    <location>
        <begin position="2866"/>
        <end position="2968"/>
    </location>
</feature>
<name>A0ABW4AHF7_9ACTN</name>
<dbReference type="RefSeq" id="WP_317790881.1">
    <property type="nucleotide sequence ID" value="NZ_AP028461.1"/>
</dbReference>
<feature type="domain" description="Calx-beta" evidence="6">
    <location>
        <begin position="1803"/>
        <end position="1907"/>
    </location>
</feature>
<evidence type="ECO:0000313" key="8">
    <source>
        <dbReference type="Proteomes" id="UP001597183"/>
    </source>
</evidence>
<dbReference type="Proteomes" id="UP001597183">
    <property type="component" value="Unassembled WGS sequence"/>
</dbReference>
<evidence type="ECO:0000256" key="2">
    <source>
        <dbReference type="ARBA" id="ARBA00022737"/>
    </source>
</evidence>
<keyword evidence="2" id="KW-0677">Repeat</keyword>
<proteinExistence type="predicted"/>
<feature type="region of interest" description="Disordered" evidence="5">
    <location>
        <begin position="1316"/>
        <end position="1336"/>
    </location>
</feature>
<accession>A0ABW4AHF7</accession>
<evidence type="ECO:0000256" key="5">
    <source>
        <dbReference type="SAM" id="MobiDB-lite"/>
    </source>
</evidence>
<comment type="caution">
    <text evidence="7">The sequence shown here is derived from an EMBL/GenBank/DDBJ whole genome shotgun (WGS) entry which is preliminary data.</text>
</comment>
<feature type="domain" description="Calx-beta" evidence="6">
    <location>
        <begin position="2160"/>
        <end position="2264"/>
    </location>
</feature>
<keyword evidence="8" id="KW-1185">Reference proteome</keyword>
<dbReference type="Gene3D" id="2.60.40.2030">
    <property type="match status" value="18"/>
</dbReference>
<dbReference type="SMART" id="SM00237">
    <property type="entry name" value="Calx_beta"/>
    <property type="match status" value="13"/>
</dbReference>
<dbReference type="SUPFAM" id="SSF141072">
    <property type="entry name" value="CalX-like"/>
    <property type="match status" value="19"/>
</dbReference>
<feature type="domain" description="Calx-beta" evidence="6">
    <location>
        <begin position="1563"/>
        <end position="1670"/>
    </location>
</feature>
<evidence type="ECO:0000259" key="6">
    <source>
        <dbReference type="SMART" id="SM00237"/>
    </source>
</evidence>
<dbReference type="Pfam" id="PF03160">
    <property type="entry name" value="Calx-beta"/>
    <property type="match status" value="19"/>
</dbReference>
<feature type="compositionally biased region" description="Low complexity" evidence="5">
    <location>
        <begin position="1319"/>
        <end position="1330"/>
    </location>
</feature>
<keyword evidence="4" id="KW-0406">Ion transport</keyword>
<protein>
    <submittedName>
        <fullName evidence="7">Calx-beta domain-containing protein</fullName>
    </submittedName>
</protein>
<dbReference type="InterPro" id="IPR051171">
    <property type="entry name" value="CaCA"/>
</dbReference>
<sequence length="3173" mass="319417">MRERKHRQPPFRLWAPARFRALVSIVAAAAAGLTPAAAVLLPASPAYGASPGDIIIEADIDDAEAGAFIFEIRRVGPTSTRLDLTYETVTVPETPFTGPLHQATPGVDFTAIVGGVQTFEPSSRDSVKRITVYGKADTNDENNEVFGLALTNVQDTANNLAIGRLIDDDDPPTYSFGSAGTVGESAGSVTTTATLSAWSDFPVTIPYKTTDGTAKDGEDYTATSGTLSFAAGDATEDIVVPILGDTKHENTTESFTVESTGVPTGVTVGPASRTIDITDDDAAPTVSIGTAGSAREGDTLNFPVTISAESRLPVTVTADTTGGGSATATDDFTAVTGATVTVPAGQTTANLPVVTKTDGVDEVVAETVEVTLTNPAGATLGTATNTGSIVDNIVTVTPDTAIAEGSATHDQVFSVTLPTASAVPIALGYTVAAGSATDGTDFDASTGTLNFAPGDLTKKITVPVRGDTTYEAGETFTITLTSGGEVTGGLGPYTFTIPNDDLKPTVTGVSSVSRAEGDTTDTATFTATISNPSNEPVTLDITSGDVTAAEALTGLGSDDFDIIDSSVDVPAGATTVGFGVRVNGDAIYEGTETANLTATVNGSESGAVQGSTASGVLTLTNDDAVPVVTFGNVTAPENTPAQALSATVSGTAQAAIPFTVTVADGTAEPGDYNAGSVVPSGNIAPGATSVNLGTIALGDDTVDDQVDAVDVTISPTGLVPKTATVTITDDAADTEPKVVGTAAVGPIGENAGPALVPVNLVFAGVSSAQSTEHTITVDYATSPNTAKATTDYTTATGTLTFTPGQTAKNVSVTLADDNFFEVNEDFTVGLSNAVGAAALEQATATVTVSDNDGSPPTFTVTQNGPVTEGGVATFTITLTGPAAIDTPFTITHTPGTAVETSTGQLGDDDYDAPTGTVTVLKDATTATFTVQTNPDTLYEGTQTATVSAERDGVTSVAAGAQNGTLTITDEDPIPTLVLTTSDHLEGTPFNITATSTGVTESNMTYTVAVAGDSANSADPAESGDFTGTTATVVRNGGTATSTPTTLIAVTPLGDTIDENTENIRASVNNDTLSRADSQQVYGILDAVSNMSPELTFGPPVTVAETGPAVVPVTKTWADLDPNDNDASSTEKTITVHYQAVDGTAKVTDDYTSATASGDLSFAMGDSSKNISVGLNDDGVYELNESFLVRLSAADGATIPVADQTVNITDNDSAARPTFTVDPVGGATVAEGGTAQYKIKLSAASLTATTFNLTMSGGEAQSGAMTPGGDDYTAPTTPVTINAGDLEATISIPVAADGVYEGTETRNLAVALDGSENDVTGTTQNRTITITDGDPMPTLALNSGNATEGTPFAITATQTGIAEDDIVYSVAAAGDSSGGDDPAEGGDFSVPAGTITVTGGTDTVTSPLKTVTVNGDLIDENTEKFTVVVTNDTAGAEAGRQTYGILDAAANMSPELVFGPPVTVTESDGNAVIPVSRSWAALAGGGNTATSTEKTITVQAQTSDGTAVQPADYTTTSSALSFAPGDTTKNVTVPIAPDGVYELTETFNVGLSQVVGATVPTASDTVTITDDDPTARPTFSLDPAAGTTVAEGGTVVYKVKLSAAAITNTIFDVTLTGGNAQSGGSDPGEADYTAPSATLTINAGLTEGTISIPVSADNVYEGDETRTLNVALASGQTDVTGSVQSQTITITDGDSVPAITLASATGAENTAAPVAATPTGVAQRNMIYTLTVAGDSANGANPAESGDYTHALTTFTLPGGSTSGVPVPVGSINLAADTIDEETETVKVNAHNDTAAITDAAGLYTITDDVNDTAPTVNLASLTTVAEAAGTASVTATLDFATSSAATTEKSVTVGYTTAPGTATAGDDYTTTTNTLSFTPGTNSANLSVPIAPDSLYETNERFDVTLSSPVNATLGTATNSVEITDDDASAIPGFTVSANQTVTEGAGVTADFTVTLDSPAAGTIDFDAAIVDVTTTDGGTLNLGTDDYTAPIGDFTIGKDQRTATVSIPIGNDAAYEGTESLTLQIKLDSGETLATGPQVDRTLTIADDETVPTLTMVAAQAAENAPVAVTATTSGLAERAMSYTLTLAGEAAPGGNAAEGADFTDSAVAGTVPGGTTAGTPVTLRSVPAAADTIDEPDETFRVTAHNDTYSTPDVSEVYTITDDPNDTAPTVNLASPTTVGEAAGPASVPVTLDFTGSSAATTEKAVTAGYTTSAGTATAGDDYTSSAGTVSFTPGNNSANISVPIVSDGLFETNERFDVTLANPANATLGTATNSVEITDDDGSAIPGFTVSANPTVAEGAGAVAELTVTLDSPAADTIDFDATVSDITATRGGTLNAGKDDYTAPTVDFTIAKDQRTAKVSIPIGNDTVYEGDETFTVQIARDSGETLATGAPVSRTVTITDDETVPTLTMVAAQAAENASLAVTATTTGVAERDMTYALALGGDATGSNNAAESADYTDNAGTTTVNGGTPSGSTVNLGSVPLSADKVDEPDETIKATVTNSTYTTGAVNGLYTITDDAADLPPSVSLGPITVSEALPAAAVPVTLTFLAGNDATSSEQAVTITPTILAVTAGPGDYGNPASPQTIAAGATTGSITVPLIDDKLREPDEQFIVRATAVGPTGATIGTDSGTVTITDDDQSIAQPTFSVGAASVSEGGGAATFTVALSEAVTGDVDLTVTIQDGTATDAAKGIGGDDYDPPAGTLRIKAGARSGTFTVPIKPDTVFENDETAKVTVALAAGETDATGAAKEAALTIGNDDSRPMLSLTPALSGVEGDFLSITGTIDGITQPDLSYGSLEVRPDTTGDPAEADDYKLLGNNVVVPGGSASGSRVDVASIELRDDTVDEATEALDLTLGLRKSSVRITDDPRDGAPTLSISDESIRENEQSVDLKITRKLADGTTGTERSISVPWRTVAGSAQDGTDFTASSGTAVIEPGRDSATISVPIIGDSAKEEDQDFVVRLGNATPSDVEVTKPSGTVTIEDDDTAVKPTLNAATGTTTGSQRVRLSGTAAPGTTVELLSAPGVTGTGGYRTVLTAEADDDGKFSFNPNFTQGYRVYVRADGLVSPVRTIQVRQDPSIATASPAAGTARITVTGDPDRAGQAVTVQRLNSGDWDTVTTGKLGADGTFTATQRGLRSGRTYTYRAVIAASTSLGILAGTSPTRPVKVR</sequence>
<feature type="domain" description="Calx-beta" evidence="6">
    <location>
        <begin position="2276"/>
        <end position="2384"/>
    </location>
</feature>
<evidence type="ECO:0000313" key="7">
    <source>
        <dbReference type="EMBL" id="MFD1370192.1"/>
    </source>
</evidence>